<dbReference type="InterPro" id="IPR002372">
    <property type="entry name" value="PQQ_rpt_dom"/>
</dbReference>
<accession>A0ABV9BGI2</accession>
<gene>
    <name evidence="2" type="ORF">ACFPEN_09370</name>
</gene>
<comment type="caution">
    <text evidence="2">The sequence shown here is derived from an EMBL/GenBank/DDBJ whole genome shotgun (WGS) entry which is preliminary data.</text>
</comment>
<feature type="domain" description="Pyrrolo-quinoline quinone repeat" evidence="1">
    <location>
        <begin position="282"/>
        <end position="416"/>
    </location>
</feature>
<protein>
    <submittedName>
        <fullName evidence="2">PQQ-binding-like beta-propeller repeat protein</fullName>
    </submittedName>
</protein>
<dbReference type="RefSeq" id="WP_417922641.1">
    <property type="nucleotide sequence ID" value="NZ_JBHSFS010000003.1"/>
</dbReference>
<dbReference type="Gene3D" id="2.40.128.630">
    <property type="match status" value="1"/>
</dbReference>
<proteinExistence type="predicted"/>
<evidence type="ECO:0000313" key="3">
    <source>
        <dbReference type="Proteomes" id="UP001595990"/>
    </source>
</evidence>
<dbReference type="EMBL" id="JBHSFS010000003">
    <property type="protein sequence ID" value="MFC4513144.1"/>
    <property type="molecule type" value="Genomic_DNA"/>
</dbReference>
<dbReference type="Pfam" id="PF13360">
    <property type="entry name" value="PQQ_2"/>
    <property type="match status" value="2"/>
</dbReference>
<dbReference type="SUPFAM" id="SSF50998">
    <property type="entry name" value="Quinoprotein alcohol dehydrogenase-like"/>
    <property type="match status" value="1"/>
</dbReference>
<dbReference type="InterPro" id="IPR011047">
    <property type="entry name" value="Quinoprotein_ADH-like_sf"/>
</dbReference>
<organism evidence="2 3">
    <name type="scientific">Streptomyces ehimensis</name>
    <dbReference type="NCBI Taxonomy" id="68195"/>
    <lineage>
        <taxon>Bacteria</taxon>
        <taxon>Bacillati</taxon>
        <taxon>Actinomycetota</taxon>
        <taxon>Actinomycetes</taxon>
        <taxon>Kitasatosporales</taxon>
        <taxon>Streptomycetaceae</taxon>
        <taxon>Streptomyces</taxon>
    </lineage>
</organism>
<name>A0ABV9BGI2_9ACTN</name>
<sequence length="447" mass="48479">MPHPPLPSYFPQRTTRRRKLWIAGLALALLLACGGGAYALWGPSGDDSTPAPHGVGSPEAGALAWKKTARTEPSRGVKYAPGAWFTPTTVVKPEPDMVTAYDLKSGKKQWSLVLDGVLCASSRDVGGDRVLIALKSAGVCDAMTVIDIRRGVRLWSQPIALHAADDPDLDNFRPDKWQAELEVAVSGEQGLITWATGAKIIRLTDGKLIGDSPQKAPCRYIGAAGGSRMLTVAHCERQSRVRSQNPEALDKPHWTWEGREGEEVYEVLSTHPVVLLIGDGQSRATRLVTLGDADGKERSRIELRHDHDTYPCSSSMSKCPEYLVDGDTIYLARKGSTAAYDLTNGREKWTYKADANRTAFPVAVRDGRLAVYVAGSPERSGELSRVSTRTGEAARTTRLAPDLRATEWRLARPKGLVARLAGDRLLLINEGTLDSLDTDVIVAVAAP</sequence>
<evidence type="ECO:0000313" key="2">
    <source>
        <dbReference type="EMBL" id="MFC4513144.1"/>
    </source>
</evidence>
<dbReference type="Proteomes" id="UP001595990">
    <property type="component" value="Unassembled WGS sequence"/>
</dbReference>
<keyword evidence="3" id="KW-1185">Reference proteome</keyword>
<reference evidence="3" key="1">
    <citation type="journal article" date="2019" name="Int. J. Syst. Evol. Microbiol.">
        <title>The Global Catalogue of Microorganisms (GCM) 10K type strain sequencing project: providing services to taxonomists for standard genome sequencing and annotation.</title>
        <authorList>
            <consortium name="The Broad Institute Genomics Platform"/>
            <consortium name="The Broad Institute Genome Sequencing Center for Infectious Disease"/>
            <person name="Wu L."/>
            <person name="Ma J."/>
        </authorList>
    </citation>
    <scope>NUCLEOTIDE SEQUENCE [LARGE SCALE GENOMIC DNA]</scope>
    <source>
        <strain evidence="3">CECT 8064</strain>
    </source>
</reference>
<feature type="domain" description="Pyrrolo-quinoline quinone repeat" evidence="1">
    <location>
        <begin position="59"/>
        <end position="161"/>
    </location>
</feature>
<dbReference type="InterPro" id="IPR015943">
    <property type="entry name" value="WD40/YVTN_repeat-like_dom_sf"/>
</dbReference>
<evidence type="ECO:0000259" key="1">
    <source>
        <dbReference type="Pfam" id="PF13360"/>
    </source>
</evidence>
<dbReference type="Gene3D" id="2.130.10.10">
    <property type="entry name" value="YVTN repeat-like/Quinoprotein amine dehydrogenase"/>
    <property type="match status" value="1"/>
</dbReference>